<evidence type="ECO:0000313" key="1">
    <source>
        <dbReference type="EMBL" id="ASK38321.1"/>
    </source>
</evidence>
<keyword evidence="1" id="KW-0614">Plasmid</keyword>
<dbReference type="EMBL" id="KX906370">
    <property type="protein sequence ID" value="ASK38321.1"/>
    <property type="molecule type" value="Genomic_DNA"/>
</dbReference>
<sequence>MELSEGDRLRSPSGDEWIVDSVSGDSAEVSEIGVALPQSITLTEYEFKKAKGWERL</sequence>
<name>A0A220SXJ0_9EURY</name>
<dbReference type="RefSeq" id="WP_172404561.1">
    <property type="nucleotide sequence ID" value="NZ_JAXGGM010000025.1"/>
</dbReference>
<proteinExistence type="predicted"/>
<organism evidence="1">
    <name type="scientific">Halorubrum lacusprofundi</name>
    <dbReference type="NCBI Taxonomy" id="2247"/>
    <lineage>
        <taxon>Archaea</taxon>
        <taxon>Methanobacteriati</taxon>
        <taxon>Methanobacteriota</taxon>
        <taxon>Stenosarchaea group</taxon>
        <taxon>Halobacteria</taxon>
        <taxon>Halobacteriales</taxon>
        <taxon>Haloferacaceae</taxon>
        <taxon>Halorubrum</taxon>
    </lineage>
</organism>
<reference evidence="1" key="1">
    <citation type="submission" date="2016-09" db="EMBL/GenBank/DDBJ databases">
        <title>A plasmid goes viral.</title>
        <authorList>
            <person name="Erdmann S."/>
            <person name="Tschitschko B."/>
            <person name="Cavicchioli R."/>
        </authorList>
    </citation>
    <scope>NUCLEOTIDE SEQUENCE</scope>
    <source>
        <strain evidence="1">HLS1</strain>
        <plasmid evidence="1">pR1SE2</plasmid>
    </source>
</reference>
<geneLocation type="plasmid" evidence="1">
    <name>pR1SE2</name>
</geneLocation>
<dbReference type="AlphaFoldDB" id="A0A220SXJ0"/>
<protein>
    <submittedName>
        <fullName evidence="1">Uncharacterized protein</fullName>
    </submittedName>
</protein>
<accession>A0A220SXJ0</accession>